<sequence>MNKTQMSYAKEGIFTKQMQIVAQKEQVGQDFLLENIACGKIIIPANINHKALDPNGIGFGLRTKVNVNLGVSNDCIDYSEEMQKVHLAHKFNIEAIMDLSNYGKTSRFRDELVATSKAMIGTVPVYDAVGFLEKDLKDIKAKDFLDVVYHHAKSGVDFMTIHAGINSRAARVFKECDRITNIVSRGGSVLYAWMQMNDAENPFFEYYDDLLEICKKYDVTLSLGDALRPGCTHDASDGAQIAELIELSLLTKRAWAQDVQVMIEGPGHMAINEIKANMQIEKRICNEAPFYVLGPLVTDIGAGYDHISGAIGGAVAAASGADMLCYVTPAEHLRLPNLEDVRDGIVATKIAAHAGDIAKLPKERKIDDEMSKARQEIDWEKMFKLAIDGEKAKKMFNERKPDELNSCSMCGKMCAMNTMNQILKGEDVSLIKK</sequence>
<feature type="binding site" evidence="10">
    <location>
        <position position="414"/>
    </location>
    <ligand>
        <name>[4Fe-4S] cluster</name>
        <dbReference type="ChEBI" id="CHEBI:49883"/>
        <note>4Fe-4S-S-AdoMet</note>
    </ligand>
</feature>
<dbReference type="GO" id="GO:0070284">
    <property type="term" value="F:phosphomethylpyrimidine synthase activity"/>
    <property type="evidence" value="ECO:0007669"/>
    <property type="project" value="UniProtKB-EC"/>
</dbReference>
<feature type="binding site" evidence="10">
    <location>
        <position position="410"/>
    </location>
    <ligand>
        <name>[4Fe-4S] cluster</name>
        <dbReference type="ChEBI" id="CHEBI:49883"/>
        <note>4Fe-4S-S-AdoMet</note>
    </ligand>
</feature>
<name>A0A5C7DSV8_9BACT</name>
<evidence type="ECO:0000256" key="3">
    <source>
        <dbReference type="ARBA" id="ARBA00022691"/>
    </source>
</evidence>
<comment type="catalytic activity">
    <reaction evidence="10">
        <text>5-amino-1-(5-phospho-beta-D-ribosyl)imidazole + S-adenosyl-L-methionine = 4-amino-2-methyl-5-(phosphooxymethyl)pyrimidine + CO + 5'-deoxyadenosine + formate + L-methionine + 3 H(+)</text>
        <dbReference type="Rhea" id="RHEA:24840"/>
        <dbReference type="ChEBI" id="CHEBI:15378"/>
        <dbReference type="ChEBI" id="CHEBI:15740"/>
        <dbReference type="ChEBI" id="CHEBI:17245"/>
        <dbReference type="ChEBI" id="CHEBI:17319"/>
        <dbReference type="ChEBI" id="CHEBI:57844"/>
        <dbReference type="ChEBI" id="CHEBI:58354"/>
        <dbReference type="ChEBI" id="CHEBI:59789"/>
        <dbReference type="ChEBI" id="CHEBI:137981"/>
        <dbReference type="EC" id="4.1.99.17"/>
    </reaction>
</comment>
<dbReference type="GO" id="GO:0008270">
    <property type="term" value="F:zinc ion binding"/>
    <property type="evidence" value="ECO:0007669"/>
    <property type="project" value="UniProtKB-UniRule"/>
</dbReference>
<dbReference type="RefSeq" id="WP_147554988.1">
    <property type="nucleotide sequence ID" value="NZ_VOWJ01000013.1"/>
</dbReference>
<dbReference type="AlphaFoldDB" id="A0A5C7DSV8"/>
<dbReference type="SFLD" id="SFLDG01114">
    <property type="entry name" value="phosphomethylpyrimidine_syntha"/>
    <property type="match status" value="1"/>
</dbReference>
<evidence type="ECO:0000313" key="12">
    <source>
        <dbReference type="Proteomes" id="UP000321629"/>
    </source>
</evidence>
<comment type="pathway">
    <text evidence="10">Cofactor biosynthesis; thiamine diphosphate biosynthesis.</text>
</comment>
<dbReference type="Proteomes" id="UP000321629">
    <property type="component" value="Unassembled WGS sequence"/>
</dbReference>
<feature type="binding site" evidence="10">
    <location>
        <position position="126"/>
    </location>
    <ligand>
        <name>substrate</name>
    </ligand>
</feature>
<evidence type="ECO:0000256" key="7">
    <source>
        <dbReference type="ARBA" id="ARBA00023004"/>
    </source>
</evidence>
<keyword evidence="8 10" id="KW-0411">Iron-sulfur</keyword>
<dbReference type="GO" id="GO:0051539">
    <property type="term" value="F:4 iron, 4 sulfur cluster binding"/>
    <property type="evidence" value="ECO:0007669"/>
    <property type="project" value="UniProtKB-KW"/>
</dbReference>
<feature type="binding site" evidence="10">
    <location>
        <position position="291"/>
    </location>
    <ligand>
        <name>substrate</name>
    </ligand>
</feature>
<dbReference type="SFLD" id="SFLDS00113">
    <property type="entry name" value="Radical_SAM_Phosphomethylpyrim"/>
    <property type="match status" value="1"/>
</dbReference>
<dbReference type="Pfam" id="PF01964">
    <property type="entry name" value="ThiC_Rad_SAM"/>
    <property type="match status" value="1"/>
</dbReference>
<feature type="binding site" evidence="10">
    <location>
        <position position="264"/>
    </location>
    <ligand>
        <name>substrate</name>
    </ligand>
</feature>
<gene>
    <name evidence="10 11" type="primary">thiC</name>
    <name evidence="11" type="ORF">FPD38_01260</name>
</gene>
<keyword evidence="5 10" id="KW-0862">Zinc</keyword>
<dbReference type="NCBIfam" id="NF009895">
    <property type="entry name" value="PRK13352.1"/>
    <property type="match status" value="1"/>
</dbReference>
<keyword evidence="7 10" id="KW-0408">Iron</keyword>
<dbReference type="InterPro" id="IPR037509">
    <property type="entry name" value="ThiC"/>
</dbReference>
<feature type="binding site" evidence="10">
    <location>
        <position position="268"/>
    </location>
    <ligand>
        <name>Zn(2+)</name>
        <dbReference type="ChEBI" id="CHEBI:29105"/>
    </ligand>
</feature>
<evidence type="ECO:0000256" key="4">
    <source>
        <dbReference type="ARBA" id="ARBA00022723"/>
    </source>
</evidence>
<feature type="binding site" evidence="10">
    <location>
        <begin position="225"/>
        <end position="228"/>
    </location>
    <ligand>
        <name>substrate</name>
    </ligand>
</feature>
<proteinExistence type="inferred from homology"/>
<evidence type="ECO:0000256" key="5">
    <source>
        <dbReference type="ARBA" id="ARBA00022833"/>
    </source>
</evidence>
<feature type="binding site" evidence="10">
    <location>
        <begin position="184"/>
        <end position="186"/>
    </location>
    <ligand>
        <name>substrate</name>
    </ligand>
</feature>
<feature type="binding site" evidence="10">
    <location>
        <position position="162"/>
    </location>
    <ligand>
        <name>substrate</name>
    </ligand>
</feature>
<evidence type="ECO:0000256" key="9">
    <source>
        <dbReference type="ARBA" id="ARBA00023239"/>
    </source>
</evidence>
<evidence type="ECO:0000313" key="11">
    <source>
        <dbReference type="EMBL" id="TXE89354.1"/>
    </source>
</evidence>
<dbReference type="InterPro" id="IPR038521">
    <property type="entry name" value="ThiC/Bza_core_dom"/>
</dbReference>
<comment type="similarity">
    <text evidence="10">Belongs to the ThiC family.</text>
</comment>
<dbReference type="PANTHER" id="PTHR30557">
    <property type="entry name" value="THIAMINE BIOSYNTHESIS PROTEIN THIC"/>
    <property type="match status" value="1"/>
</dbReference>
<accession>A0A5C7DSV8</accession>
<reference evidence="11 12" key="1">
    <citation type="submission" date="2019-07" db="EMBL/GenBank/DDBJ databases">
        <title>Rapid identification of Enteric Bacteria from Whole Genome Sequences (WGS) using Average Nucleotide Identity (ANI).</title>
        <authorList>
            <person name="Lane C."/>
        </authorList>
    </citation>
    <scope>NUCLEOTIDE SEQUENCE [LARGE SCALE GENOMIC DNA]</scope>
    <source>
        <strain evidence="11 12">2016D-0084</strain>
    </source>
</reference>
<comment type="caution">
    <text evidence="11">The sequence shown here is derived from an EMBL/GenBank/DDBJ whole genome shotgun (WGS) entry which is preliminary data.</text>
</comment>
<dbReference type="InterPro" id="IPR002817">
    <property type="entry name" value="ThiC/BzaA/B"/>
</dbReference>
<dbReference type="PANTHER" id="PTHR30557:SF1">
    <property type="entry name" value="PHOSPHOMETHYLPYRIMIDINE SYNTHASE, CHLOROPLASTIC"/>
    <property type="match status" value="1"/>
</dbReference>
<keyword evidence="9 10" id="KW-0456">Lyase</keyword>
<dbReference type="FunFam" id="3.20.20.540:FF:000001">
    <property type="entry name" value="Phosphomethylpyrimidine synthase"/>
    <property type="match status" value="1"/>
</dbReference>
<keyword evidence="4 10" id="KW-0479">Metal-binding</keyword>
<evidence type="ECO:0000256" key="6">
    <source>
        <dbReference type="ARBA" id="ARBA00022977"/>
    </source>
</evidence>
<dbReference type="SFLD" id="SFLDF00407">
    <property type="entry name" value="phosphomethylpyrimidine_syntha"/>
    <property type="match status" value="1"/>
</dbReference>
<feature type="binding site" evidence="10">
    <location>
        <position position="68"/>
    </location>
    <ligand>
        <name>substrate</name>
    </ligand>
</feature>
<feature type="binding site" evidence="10">
    <location>
        <position position="332"/>
    </location>
    <ligand>
        <name>Zn(2+)</name>
        <dbReference type="ChEBI" id="CHEBI:29105"/>
    </ligand>
</feature>
<feature type="binding site" evidence="10">
    <location>
        <position position="97"/>
    </location>
    <ligand>
        <name>substrate</name>
    </ligand>
</feature>
<dbReference type="GO" id="GO:0005829">
    <property type="term" value="C:cytosol"/>
    <property type="evidence" value="ECO:0007669"/>
    <property type="project" value="TreeGrafter"/>
</dbReference>
<dbReference type="NCBIfam" id="TIGR00190">
    <property type="entry name" value="thiC"/>
    <property type="match status" value="1"/>
</dbReference>
<comment type="cofactor">
    <cofactor evidence="10">
        <name>[4Fe-4S] cluster</name>
        <dbReference type="ChEBI" id="CHEBI:49883"/>
    </cofactor>
    <text evidence="10">Binds 1 [4Fe-4S] cluster per subunit. The cluster is coordinated with 3 cysteines and an exchangeable S-adenosyl-L-methionine.</text>
</comment>
<keyword evidence="3 10" id="KW-0949">S-adenosyl-L-methionine</keyword>
<dbReference type="GO" id="GO:0009228">
    <property type="term" value="P:thiamine biosynthetic process"/>
    <property type="evidence" value="ECO:0007669"/>
    <property type="project" value="UniProtKB-UniRule"/>
</dbReference>
<evidence type="ECO:0000256" key="2">
    <source>
        <dbReference type="ARBA" id="ARBA00022485"/>
    </source>
</evidence>
<keyword evidence="2 10" id="KW-0004">4Fe-4S</keyword>
<evidence type="ECO:0000256" key="1">
    <source>
        <dbReference type="ARBA" id="ARBA00003175"/>
    </source>
</evidence>
<evidence type="ECO:0000256" key="8">
    <source>
        <dbReference type="ARBA" id="ARBA00023014"/>
    </source>
</evidence>
<dbReference type="EC" id="4.1.99.17" evidence="10"/>
<dbReference type="HAMAP" id="MF_00089">
    <property type="entry name" value="ThiC"/>
    <property type="match status" value="1"/>
</dbReference>
<protein>
    <recommendedName>
        <fullName evidence="10">Phosphomethylpyrimidine synthase</fullName>
        <ecNumber evidence="10">4.1.99.17</ecNumber>
    </recommendedName>
    <alternativeName>
        <fullName evidence="10">Hydroxymethylpyrimidine phosphate synthase</fullName>
        <shortName evidence="10">HMP-P synthase</shortName>
        <shortName evidence="10">HMP-phosphate synthase</shortName>
        <shortName evidence="10">HMPP synthase</shortName>
    </alternativeName>
    <alternativeName>
        <fullName evidence="10">Thiamine biosynthesis protein ThiC</fullName>
    </alternativeName>
</protein>
<organism evidence="11 12">
    <name type="scientific">Campylobacter volucris</name>
    <dbReference type="NCBI Taxonomy" id="1031542"/>
    <lineage>
        <taxon>Bacteria</taxon>
        <taxon>Pseudomonadati</taxon>
        <taxon>Campylobacterota</taxon>
        <taxon>Epsilonproteobacteria</taxon>
        <taxon>Campylobacterales</taxon>
        <taxon>Campylobacteraceae</taxon>
        <taxon>Campylobacter</taxon>
    </lineage>
</organism>
<comment type="function">
    <text evidence="1 10">Catalyzes the synthesis of the hydroxymethylpyrimidine phosphate (HMP-P) moiety of thiamine from aminoimidazole ribotide (AIR) in a radical S-adenosyl-L-methionine (SAM)-dependent reaction.</text>
</comment>
<dbReference type="UniPathway" id="UPA00060"/>
<evidence type="ECO:0000256" key="10">
    <source>
        <dbReference type="HAMAP-Rule" id="MF_00089"/>
    </source>
</evidence>
<dbReference type="GO" id="GO:0009229">
    <property type="term" value="P:thiamine diphosphate biosynthetic process"/>
    <property type="evidence" value="ECO:0007669"/>
    <property type="project" value="UniProtKB-UniRule"/>
</dbReference>
<feature type="binding site" evidence="10">
    <location>
        <position position="407"/>
    </location>
    <ligand>
        <name>[4Fe-4S] cluster</name>
        <dbReference type="ChEBI" id="CHEBI:49883"/>
        <note>4Fe-4S-S-AdoMet</note>
    </ligand>
</feature>
<dbReference type="Gene3D" id="6.10.250.620">
    <property type="match status" value="1"/>
</dbReference>
<dbReference type="EMBL" id="VOWJ01000013">
    <property type="protein sequence ID" value="TXE89354.1"/>
    <property type="molecule type" value="Genomic_DNA"/>
</dbReference>
<keyword evidence="6 10" id="KW-0784">Thiamine biosynthesis</keyword>
<dbReference type="Gene3D" id="3.20.20.540">
    <property type="entry name" value="Radical SAM ThiC family, central domain"/>
    <property type="match status" value="1"/>
</dbReference>